<evidence type="ECO:0000256" key="3">
    <source>
        <dbReference type="ARBA" id="ARBA00022771"/>
    </source>
</evidence>
<evidence type="ECO:0000256" key="4">
    <source>
        <dbReference type="ARBA" id="ARBA00022833"/>
    </source>
</evidence>
<dbReference type="Proteomes" id="UP000038040">
    <property type="component" value="Unplaced"/>
</dbReference>
<evidence type="ECO:0000313" key="8">
    <source>
        <dbReference type="Proteomes" id="UP000038040"/>
    </source>
</evidence>
<keyword evidence="3" id="KW-0863">Zinc-finger</keyword>
<dbReference type="SUPFAM" id="SSF53098">
    <property type="entry name" value="Ribonuclease H-like"/>
    <property type="match status" value="1"/>
</dbReference>
<evidence type="ECO:0000313" key="10">
    <source>
        <dbReference type="WBParaSite" id="DME_0000576901-mRNA-1"/>
    </source>
</evidence>
<dbReference type="Proteomes" id="UP000274756">
    <property type="component" value="Unassembled WGS sequence"/>
</dbReference>
<dbReference type="EMBL" id="UYYG01001180">
    <property type="protein sequence ID" value="VDN59389.1"/>
    <property type="molecule type" value="Genomic_DNA"/>
</dbReference>
<protein>
    <submittedName>
        <fullName evidence="10">Dimer_Tnp_hAT domain-containing protein</fullName>
    </submittedName>
</protein>
<dbReference type="AlphaFoldDB" id="A0A0N4UEG4"/>
<feature type="region of interest" description="Disordered" evidence="6">
    <location>
        <begin position="120"/>
        <end position="145"/>
    </location>
</feature>
<keyword evidence="2" id="KW-0479">Metal-binding</keyword>
<feature type="region of interest" description="Disordered" evidence="6">
    <location>
        <begin position="247"/>
        <end position="276"/>
    </location>
</feature>
<organism evidence="8 10">
    <name type="scientific">Dracunculus medinensis</name>
    <name type="common">Guinea worm</name>
    <dbReference type="NCBI Taxonomy" id="318479"/>
    <lineage>
        <taxon>Eukaryota</taxon>
        <taxon>Metazoa</taxon>
        <taxon>Ecdysozoa</taxon>
        <taxon>Nematoda</taxon>
        <taxon>Chromadorea</taxon>
        <taxon>Rhabditida</taxon>
        <taxon>Spirurina</taxon>
        <taxon>Dracunculoidea</taxon>
        <taxon>Dracunculidae</taxon>
        <taxon>Dracunculus</taxon>
    </lineage>
</organism>
<name>A0A0N4UEG4_DRAME</name>
<evidence type="ECO:0000256" key="1">
    <source>
        <dbReference type="ARBA" id="ARBA00004123"/>
    </source>
</evidence>
<dbReference type="PANTHER" id="PTHR46481">
    <property type="entry name" value="ZINC FINGER BED DOMAIN-CONTAINING PROTEIN 4"/>
    <property type="match status" value="1"/>
</dbReference>
<feature type="compositionally biased region" description="Polar residues" evidence="6">
    <location>
        <begin position="121"/>
        <end position="138"/>
    </location>
</feature>
<evidence type="ECO:0000256" key="2">
    <source>
        <dbReference type="ARBA" id="ARBA00022723"/>
    </source>
</evidence>
<keyword evidence="5" id="KW-0539">Nucleus</keyword>
<evidence type="ECO:0000313" key="9">
    <source>
        <dbReference type="Proteomes" id="UP000274756"/>
    </source>
</evidence>
<keyword evidence="9" id="KW-1185">Reference proteome</keyword>
<gene>
    <name evidence="7" type="ORF">DME_LOCUS9362</name>
</gene>
<dbReference type="STRING" id="318479.A0A0N4UEG4"/>
<evidence type="ECO:0000256" key="6">
    <source>
        <dbReference type="SAM" id="MobiDB-lite"/>
    </source>
</evidence>
<comment type="subcellular location">
    <subcellularLocation>
        <location evidence="1">Nucleus</location>
    </subcellularLocation>
</comment>
<dbReference type="InterPro" id="IPR052035">
    <property type="entry name" value="ZnF_BED_domain_contain"/>
</dbReference>
<dbReference type="OrthoDB" id="5839926at2759"/>
<accession>A0A0N4UEG4</accession>
<evidence type="ECO:0000313" key="7">
    <source>
        <dbReference type="EMBL" id="VDN59389.1"/>
    </source>
</evidence>
<dbReference type="GO" id="GO:0008270">
    <property type="term" value="F:zinc ion binding"/>
    <property type="evidence" value="ECO:0007669"/>
    <property type="project" value="UniProtKB-KW"/>
</dbReference>
<dbReference type="InterPro" id="IPR012337">
    <property type="entry name" value="RNaseH-like_sf"/>
</dbReference>
<dbReference type="GO" id="GO:0005634">
    <property type="term" value="C:nucleus"/>
    <property type="evidence" value="ECO:0007669"/>
    <property type="project" value="UniProtKB-SubCell"/>
</dbReference>
<dbReference type="PANTHER" id="PTHR46481:SF10">
    <property type="entry name" value="ZINC FINGER BED DOMAIN-CONTAINING PROTEIN 39"/>
    <property type="match status" value="1"/>
</dbReference>
<evidence type="ECO:0000256" key="5">
    <source>
        <dbReference type="ARBA" id="ARBA00023242"/>
    </source>
</evidence>
<dbReference type="WBParaSite" id="DME_0000576901-mRNA-1">
    <property type="protein sequence ID" value="DME_0000576901-mRNA-1"/>
    <property type="gene ID" value="DME_0000576901"/>
</dbReference>
<reference evidence="10" key="1">
    <citation type="submission" date="2017-02" db="UniProtKB">
        <authorList>
            <consortium name="WormBaseParasite"/>
        </authorList>
    </citation>
    <scope>IDENTIFICATION</scope>
</reference>
<feature type="compositionally biased region" description="Polar residues" evidence="6">
    <location>
        <begin position="252"/>
        <end position="276"/>
    </location>
</feature>
<reference evidence="7 9" key="2">
    <citation type="submission" date="2018-11" db="EMBL/GenBank/DDBJ databases">
        <authorList>
            <consortium name="Pathogen Informatics"/>
        </authorList>
    </citation>
    <scope>NUCLEOTIDE SEQUENCE [LARGE SCALE GENOMIC DNA]</scope>
</reference>
<sequence>MSLTAAVSEAPEPKKFRLTIPTQVVVQRPDFGYCNGSPVGDAANGGQSPAAPSSTCSSSPIVVSTKDIKDETNTNDVEDRIVADNSQNFVDVLSTAMMFQANALFKSNLVFMQQQQQQSQTANVKNSRGSKATTPTESNKPKKTANGAIIPGALAAAASPAAALFGEDDWSWHRNPAAAIRSGGTNKQTPVWKYFVYNKLENLSRCIVGDCTYMLKGPHTSTLACHLKKHPIEYAEFQKLKLEYTRDRNGGQLPNSPDSQAQGSNNINSTNRTKLSNYAVKNNKLNDTSSSTSSSASNTSAVINLCKNSRTKSSNNNASNIFNLLNARANAAALISANAHLSQSPFNALFANDIGNAEKIGINPFLKNVPNLLTASLLSTKNNTNCRKWGREDRRQKEIETKLALMLSATHLPTALIENTFFREFLEFIQPKFCVPTDVNYIEELINTQYSRTLINLKNQLSIAKRITIMIDVLKLPSPSTSLASADNQDEGDIDNHYSQDSEISFGTCSSRLAVRNDDQIIRLCVSAAYFNPLTQLLDVGLLGVRPLLSCETLLKSVRITVEQLLSDFDIGSEKVSRYLMNGINELIGDEFGPAEIFPNSLEPYNRKLAQSLVSIIDTNAAIDDLKKSFYIETILEVKDAFLAVCAHISSENPFLISNEQWQMLEGVSRLLRLFRTHMNVIQGDNHATIDGVFPSLMQLQFSLKKDFPLLNDLTEQLRCDLRTRTAFMLDINSENFDGSFIQATALNPNFVNLLDDEQLAYSKKAIISEVLPLIIVLNQS</sequence>
<keyword evidence="4" id="KW-0862">Zinc</keyword>
<proteinExistence type="predicted"/>